<name>A0A6J4P3U3_9ACTN</name>
<protein>
    <recommendedName>
        <fullName evidence="1">N-acetyltransferase domain-containing protein</fullName>
    </recommendedName>
</protein>
<dbReference type="Gene3D" id="3.40.630.30">
    <property type="match status" value="1"/>
</dbReference>
<dbReference type="GO" id="GO:0016747">
    <property type="term" value="F:acyltransferase activity, transferring groups other than amino-acyl groups"/>
    <property type="evidence" value="ECO:0007669"/>
    <property type="project" value="InterPro"/>
</dbReference>
<proteinExistence type="predicted"/>
<evidence type="ECO:0000313" key="2">
    <source>
        <dbReference type="EMBL" id="CAA9402898.1"/>
    </source>
</evidence>
<gene>
    <name evidence="2" type="ORF">AVDCRST_MAG32-3079</name>
</gene>
<dbReference type="Pfam" id="PF13523">
    <property type="entry name" value="Acetyltransf_8"/>
    <property type="match status" value="1"/>
</dbReference>
<dbReference type="InterPro" id="IPR000182">
    <property type="entry name" value="GNAT_dom"/>
</dbReference>
<accession>A0A6J4P3U3</accession>
<dbReference type="SUPFAM" id="SSF55729">
    <property type="entry name" value="Acyl-CoA N-acyltransferases (Nat)"/>
    <property type="match status" value="1"/>
</dbReference>
<reference evidence="2" key="1">
    <citation type="submission" date="2020-02" db="EMBL/GenBank/DDBJ databases">
        <authorList>
            <person name="Meier V. D."/>
        </authorList>
    </citation>
    <scope>NUCLEOTIDE SEQUENCE</scope>
    <source>
        <strain evidence="2">AVDCRST_MAG32</strain>
    </source>
</reference>
<dbReference type="EMBL" id="CADCUM010000122">
    <property type="protein sequence ID" value="CAA9402898.1"/>
    <property type="molecule type" value="Genomic_DNA"/>
</dbReference>
<sequence>MAGTARVTPLGPPDYRVPVPSDFPSAVVAEDGVTLRLARDSDAELISAWTQAPEVHRFWGGRGLTVEEVLIKYTGRRAPAVISYVVCERTMPVGYVQAWRRPDRCGLDMFLAAEAQGRGIGPRAARALAAELTASGWTGLTVDPALDNPRAIAAWAAAGFVATDEVGVDDGRPTRIMELAPRTVDAQRR</sequence>
<evidence type="ECO:0000259" key="1">
    <source>
        <dbReference type="PROSITE" id="PS51186"/>
    </source>
</evidence>
<dbReference type="PROSITE" id="PS51186">
    <property type="entry name" value="GNAT"/>
    <property type="match status" value="1"/>
</dbReference>
<feature type="domain" description="N-acetyltransferase" evidence="1">
    <location>
        <begin position="33"/>
        <end position="182"/>
    </location>
</feature>
<dbReference type="InterPro" id="IPR016181">
    <property type="entry name" value="Acyl_CoA_acyltransferase"/>
</dbReference>
<organism evidence="2">
    <name type="scientific">uncultured Nocardioides sp</name>
    <dbReference type="NCBI Taxonomy" id="198441"/>
    <lineage>
        <taxon>Bacteria</taxon>
        <taxon>Bacillati</taxon>
        <taxon>Actinomycetota</taxon>
        <taxon>Actinomycetes</taxon>
        <taxon>Propionibacteriales</taxon>
        <taxon>Nocardioidaceae</taxon>
        <taxon>Nocardioides</taxon>
        <taxon>environmental samples</taxon>
    </lineage>
</organism>
<dbReference type="AlphaFoldDB" id="A0A6J4P3U3"/>